<comment type="caution">
    <text evidence="1">The sequence shown here is derived from an EMBL/GenBank/DDBJ whole genome shotgun (WGS) entry which is preliminary data.</text>
</comment>
<dbReference type="Pfam" id="PF08970">
    <property type="entry name" value="Sda"/>
    <property type="match status" value="1"/>
</dbReference>
<dbReference type="EMBL" id="JAEKJY010000001">
    <property type="protein sequence ID" value="MBN8233833.1"/>
    <property type="molecule type" value="Genomic_DNA"/>
</dbReference>
<dbReference type="InterPro" id="IPR015064">
    <property type="entry name" value="Sda"/>
</dbReference>
<gene>
    <name evidence="1" type="primary">sda</name>
    <name evidence="1" type="ORF">JF544_01175</name>
</gene>
<evidence type="ECO:0000313" key="2">
    <source>
        <dbReference type="Proteomes" id="UP000663970"/>
    </source>
</evidence>
<protein>
    <submittedName>
        <fullName evidence="1">Sporulation histidine kinase inhibitor Sda</fullName>
    </submittedName>
</protein>
<reference evidence="1 2" key="1">
    <citation type="submission" date="2020-12" db="EMBL/GenBank/DDBJ databases">
        <title>Oil enriched cultivation method for isolating marine PHA-producing bacteria.</title>
        <authorList>
            <person name="Zheng W."/>
            <person name="Yu S."/>
            <person name="Huang Y."/>
        </authorList>
    </citation>
    <scope>NUCLEOTIDE SEQUENCE [LARGE SCALE GENOMIC DNA]</scope>
    <source>
        <strain evidence="1 2">SY-2-6</strain>
    </source>
</reference>
<organism evidence="1 2">
    <name type="scientific">Halobacillus kuroshimensis</name>
    <dbReference type="NCBI Taxonomy" id="302481"/>
    <lineage>
        <taxon>Bacteria</taxon>
        <taxon>Bacillati</taxon>
        <taxon>Bacillota</taxon>
        <taxon>Bacilli</taxon>
        <taxon>Bacillales</taxon>
        <taxon>Bacillaceae</taxon>
        <taxon>Halobacillus</taxon>
    </lineage>
</organism>
<dbReference type="GO" id="GO:0004860">
    <property type="term" value="F:protein kinase inhibitor activity"/>
    <property type="evidence" value="ECO:0007669"/>
    <property type="project" value="UniProtKB-KW"/>
</dbReference>
<dbReference type="Proteomes" id="UP000663970">
    <property type="component" value="Unassembled WGS sequence"/>
</dbReference>
<dbReference type="InterPro" id="IPR036916">
    <property type="entry name" value="Sda_sf"/>
</dbReference>
<accession>A0ABS3DR69</accession>
<name>A0ABS3DR69_9BACI</name>
<dbReference type="Gene3D" id="1.10.287.1100">
    <property type="entry name" value="Sporulation inhibitor A"/>
    <property type="match status" value="1"/>
</dbReference>
<sequence>MSKTPPRPMENSDDNKKQIVHLKASSIKTLSDPLLLLTYRQAAEMGLDQDFLYLICKELKDRGFSIECSSSYG</sequence>
<dbReference type="RefSeq" id="WP_206931837.1">
    <property type="nucleotide sequence ID" value="NZ_JAEKJY010000001.1"/>
</dbReference>
<keyword evidence="2" id="KW-1185">Reference proteome</keyword>
<proteinExistence type="predicted"/>
<evidence type="ECO:0000313" key="1">
    <source>
        <dbReference type="EMBL" id="MBN8233833.1"/>
    </source>
</evidence>
<dbReference type="SUPFAM" id="SSF100985">
    <property type="entry name" value="Sporulation inhibitor Sda"/>
    <property type="match status" value="1"/>
</dbReference>
<keyword evidence="1" id="KW-0649">Protein kinase inhibitor</keyword>